<dbReference type="Pfam" id="PF00075">
    <property type="entry name" value="RNase_H"/>
    <property type="match status" value="1"/>
</dbReference>
<evidence type="ECO:0008006" key="5">
    <source>
        <dbReference type="Google" id="ProtNLM"/>
    </source>
</evidence>
<dbReference type="GO" id="GO:0042575">
    <property type="term" value="C:DNA polymerase complex"/>
    <property type="evidence" value="ECO:0007669"/>
    <property type="project" value="UniProtKB-ARBA"/>
</dbReference>
<dbReference type="SUPFAM" id="SSF56672">
    <property type="entry name" value="DNA/RNA polymerases"/>
    <property type="match status" value="1"/>
</dbReference>
<dbReference type="EMBL" id="BGPR01001736">
    <property type="protein sequence ID" value="GBM60732.1"/>
    <property type="molecule type" value="Genomic_DNA"/>
</dbReference>
<dbReference type="InterPro" id="IPR043502">
    <property type="entry name" value="DNA/RNA_pol_sf"/>
</dbReference>
<feature type="domain" description="RNase H type-1" evidence="2">
    <location>
        <begin position="374"/>
        <end position="502"/>
    </location>
</feature>
<dbReference type="AlphaFoldDB" id="A0A4Y2H351"/>
<accession>A0A4Y2H351</accession>
<evidence type="ECO:0000313" key="3">
    <source>
        <dbReference type="EMBL" id="GBM60732.1"/>
    </source>
</evidence>
<evidence type="ECO:0000313" key="4">
    <source>
        <dbReference type="Proteomes" id="UP000499080"/>
    </source>
</evidence>
<evidence type="ECO:0000259" key="2">
    <source>
        <dbReference type="PROSITE" id="PS50879"/>
    </source>
</evidence>
<dbReference type="SUPFAM" id="SSF53098">
    <property type="entry name" value="Ribonuclease H-like"/>
    <property type="match status" value="1"/>
</dbReference>
<dbReference type="PROSITE" id="PS50878">
    <property type="entry name" value="RT_POL"/>
    <property type="match status" value="1"/>
</dbReference>
<dbReference type="Proteomes" id="UP000499080">
    <property type="component" value="Unassembled WGS sequence"/>
</dbReference>
<reference evidence="3 4" key="1">
    <citation type="journal article" date="2019" name="Sci. Rep.">
        <title>Orb-weaving spider Araneus ventricosus genome elucidates the spidroin gene catalogue.</title>
        <authorList>
            <person name="Kono N."/>
            <person name="Nakamura H."/>
            <person name="Ohtoshi R."/>
            <person name="Moran D.A.P."/>
            <person name="Shinohara A."/>
            <person name="Yoshida Y."/>
            <person name="Fujiwara M."/>
            <person name="Mori M."/>
            <person name="Tomita M."/>
            <person name="Arakawa K."/>
        </authorList>
    </citation>
    <scope>NUCLEOTIDE SEQUENCE [LARGE SCALE GENOMIC DNA]</scope>
</reference>
<dbReference type="GO" id="GO:0003676">
    <property type="term" value="F:nucleic acid binding"/>
    <property type="evidence" value="ECO:0007669"/>
    <property type="project" value="InterPro"/>
</dbReference>
<sequence length="523" mass="59845">MLVERLSPRWSSTGLKPFLGRPGQYGYFLHHTSNQQCALISLDIKAAFDNMDWSVLFKIFDFYKITLFYRNFIYYYLLDRKVVFKDETLEIERDCHKGYPQGSVVAPNLWNIYVNRVLDIKSERVFLQAFSDDLALVTAGSVRKELEISTNEALELIHLTLVELKLELSGGKCQGLAFRSLVRHQKRKGQNIFKRKPIFKINGQSIRIGESLKYLGVLLDSRLTWSSHILSLHAKVYNLTNHFSRIIKTDWNLDKELVKIWYLTVIEKALLYGAGVWGGALTCEQIERLHTIQRVFLIKLLRPNRTTATQAFNVLSGIPPLHITAKMEYLRFQIWTCRSRGLDGVIDLFKLDKFEKLSEIPLNTRVLELRDKVQDSHFEVYTDGSKVDGGVGFSVCILHGEIQHKIICKKLEPQNTVFQAELAALGEAVDWAIENKEKINIYTDSRSSIEALKSYGSRSKFVISIKNKFCLAEGLVGLAWVKAHVGIPGNELADHFAKLASVEGEGMDIPFPYSFLKFTLKKK</sequence>
<comment type="caution">
    <text evidence="3">The sequence shown here is derived from an EMBL/GenBank/DDBJ whole genome shotgun (WGS) entry which is preliminary data.</text>
</comment>
<dbReference type="Gene3D" id="3.30.420.10">
    <property type="entry name" value="Ribonuclease H-like superfamily/Ribonuclease H"/>
    <property type="match status" value="1"/>
</dbReference>
<dbReference type="CDD" id="cd09276">
    <property type="entry name" value="Rnase_HI_RT_non_LTR"/>
    <property type="match status" value="1"/>
</dbReference>
<dbReference type="GO" id="GO:0004523">
    <property type="term" value="F:RNA-DNA hybrid ribonuclease activity"/>
    <property type="evidence" value="ECO:0007669"/>
    <property type="project" value="InterPro"/>
</dbReference>
<dbReference type="OrthoDB" id="411823at2759"/>
<dbReference type="PANTHER" id="PTHR33332">
    <property type="entry name" value="REVERSE TRANSCRIPTASE DOMAIN-CONTAINING PROTEIN"/>
    <property type="match status" value="1"/>
</dbReference>
<gene>
    <name evidence="3" type="primary">R1A1-elementORF2_159</name>
    <name evidence="3" type="ORF">AVEN_147985_1</name>
</gene>
<proteinExistence type="predicted"/>
<dbReference type="Pfam" id="PF00078">
    <property type="entry name" value="RVT_1"/>
    <property type="match status" value="1"/>
</dbReference>
<name>A0A4Y2H351_ARAVE</name>
<keyword evidence="4" id="KW-1185">Reference proteome</keyword>
<dbReference type="PROSITE" id="PS50879">
    <property type="entry name" value="RNASE_H_1"/>
    <property type="match status" value="1"/>
</dbReference>
<feature type="domain" description="Reverse transcriptase" evidence="1">
    <location>
        <begin position="1"/>
        <end position="219"/>
    </location>
</feature>
<evidence type="ECO:0000259" key="1">
    <source>
        <dbReference type="PROSITE" id="PS50878"/>
    </source>
</evidence>
<organism evidence="3 4">
    <name type="scientific">Araneus ventricosus</name>
    <name type="common">Orbweaver spider</name>
    <name type="synonym">Epeira ventricosa</name>
    <dbReference type="NCBI Taxonomy" id="182803"/>
    <lineage>
        <taxon>Eukaryota</taxon>
        <taxon>Metazoa</taxon>
        <taxon>Ecdysozoa</taxon>
        <taxon>Arthropoda</taxon>
        <taxon>Chelicerata</taxon>
        <taxon>Arachnida</taxon>
        <taxon>Araneae</taxon>
        <taxon>Araneomorphae</taxon>
        <taxon>Entelegynae</taxon>
        <taxon>Araneoidea</taxon>
        <taxon>Araneidae</taxon>
        <taxon>Araneus</taxon>
    </lineage>
</organism>
<dbReference type="InterPro" id="IPR000477">
    <property type="entry name" value="RT_dom"/>
</dbReference>
<protein>
    <recommendedName>
        <fullName evidence="5">Retrovirus-related Pol polyprotein from type-1 retrotransposable element R1</fullName>
    </recommendedName>
</protein>
<dbReference type="InterPro" id="IPR036397">
    <property type="entry name" value="RNaseH_sf"/>
</dbReference>
<dbReference type="InterPro" id="IPR002156">
    <property type="entry name" value="RNaseH_domain"/>
</dbReference>
<dbReference type="GO" id="GO:0071897">
    <property type="term" value="P:DNA biosynthetic process"/>
    <property type="evidence" value="ECO:0007669"/>
    <property type="project" value="UniProtKB-ARBA"/>
</dbReference>
<dbReference type="InterPro" id="IPR012337">
    <property type="entry name" value="RNaseH-like_sf"/>
</dbReference>